<protein>
    <recommendedName>
        <fullName evidence="4">Trehalose 6-phosphate phosphatase</fullName>
        <ecNumber evidence="4">3.1.3.12</ecNumber>
    </recommendedName>
</protein>
<comment type="pathway">
    <text evidence="1 4">Glycan biosynthesis; trehalose biosynthesis.</text>
</comment>
<dbReference type="EC" id="3.1.3.12" evidence="4"/>
<comment type="function">
    <text evidence="4">Removes the phosphate from trehalose 6-phosphate to produce free trehalose.</text>
</comment>
<dbReference type="GO" id="GO:0005992">
    <property type="term" value="P:trehalose biosynthetic process"/>
    <property type="evidence" value="ECO:0007669"/>
    <property type="project" value="InterPro"/>
</dbReference>
<comment type="catalytic activity">
    <reaction evidence="4">
        <text>alpha,alpha-trehalose 6-phosphate + H2O = alpha,alpha-trehalose + phosphate</text>
        <dbReference type="Rhea" id="RHEA:23420"/>
        <dbReference type="ChEBI" id="CHEBI:15377"/>
        <dbReference type="ChEBI" id="CHEBI:16551"/>
        <dbReference type="ChEBI" id="CHEBI:43474"/>
        <dbReference type="ChEBI" id="CHEBI:58429"/>
        <dbReference type="EC" id="3.1.3.12"/>
    </reaction>
</comment>
<keyword evidence="4" id="KW-0460">Magnesium</keyword>
<dbReference type="Proteomes" id="UP000694660">
    <property type="component" value="Unassembled WGS sequence"/>
</dbReference>
<dbReference type="RefSeq" id="WP_214359306.1">
    <property type="nucleotide sequence ID" value="NZ_JAEKFT010000001.1"/>
</dbReference>
<dbReference type="Gene3D" id="3.40.50.1000">
    <property type="entry name" value="HAD superfamily/HAD-like"/>
    <property type="match status" value="1"/>
</dbReference>
<dbReference type="GO" id="GO:0046872">
    <property type="term" value="F:metal ion binding"/>
    <property type="evidence" value="ECO:0007669"/>
    <property type="project" value="UniProtKB-KW"/>
</dbReference>
<dbReference type="SUPFAM" id="SSF56784">
    <property type="entry name" value="HAD-like"/>
    <property type="match status" value="1"/>
</dbReference>
<organism evidence="5 6">
    <name type="scientific">Denitromonas iodatirespirans</name>
    <dbReference type="NCBI Taxonomy" id="2795389"/>
    <lineage>
        <taxon>Bacteria</taxon>
        <taxon>Pseudomonadati</taxon>
        <taxon>Pseudomonadota</taxon>
        <taxon>Betaproteobacteria</taxon>
        <taxon>Rhodocyclales</taxon>
        <taxon>Zoogloeaceae</taxon>
        <taxon>Denitromonas</taxon>
    </lineage>
</organism>
<accession>A0A944D7W4</accession>
<dbReference type="NCBIfam" id="TIGR01484">
    <property type="entry name" value="HAD-SF-IIB"/>
    <property type="match status" value="1"/>
</dbReference>
<dbReference type="GO" id="GO:0004805">
    <property type="term" value="F:trehalose-phosphatase activity"/>
    <property type="evidence" value="ECO:0007669"/>
    <property type="project" value="UniProtKB-EC"/>
</dbReference>
<proteinExistence type="inferred from homology"/>
<dbReference type="InterPro" id="IPR036412">
    <property type="entry name" value="HAD-like_sf"/>
</dbReference>
<dbReference type="PANTHER" id="PTHR43768:SF3">
    <property type="entry name" value="TREHALOSE 6-PHOSPHATE PHOSPHATASE"/>
    <property type="match status" value="1"/>
</dbReference>
<dbReference type="Pfam" id="PF02358">
    <property type="entry name" value="Trehalose_PPase"/>
    <property type="match status" value="1"/>
</dbReference>
<dbReference type="EMBL" id="JAEKFT010000001">
    <property type="protein sequence ID" value="MBT0959537.1"/>
    <property type="molecule type" value="Genomic_DNA"/>
</dbReference>
<dbReference type="Gene3D" id="3.30.70.1020">
    <property type="entry name" value="Trehalose-6-phosphate phosphatase related protein, domain 2"/>
    <property type="match status" value="1"/>
</dbReference>
<dbReference type="InterPro" id="IPR023214">
    <property type="entry name" value="HAD_sf"/>
</dbReference>
<evidence type="ECO:0000256" key="3">
    <source>
        <dbReference type="ARBA" id="ARBA00022801"/>
    </source>
</evidence>
<evidence type="ECO:0000313" key="6">
    <source>
        <dbReference type="Proteomes" id="UP000694660"/>
    </source>
</evidence>
<evidence type="ECO:0000256" key="2">
    <source>
        <dbReference type="ARBA" id="ARBA00008770"/>
    </source>
</evidence>
<keyword evidence="6" id="KW-1185">Reference proteome</keyword>
<keyword evidence="3 4" id="KW-0378">Hydrolase</keyword>
<dbReference type="InterPro" id="IPR044651">
    <property type="entry name" value="OTSB-like"/>
</dbReference>
<name>A0A944D7W4_DENI1</name>
<comment type="cofactor">
    <cofactor evidence="4">
        <name>Mg(2+)</name>
        <dbReference type="ChEBI" id="CHEBI:18420"/>
    </cofactor>
</comment>
<dbReference type="InterPro" id="IPR003337">
    <property type="entry name" value="Trehalose_PPase"/>
</dbReference>
<dbReference type="PANTHER" id="PTHR43768">
    <property type="entry name" value="TREHALOSE 6-PHOSPHATE PHOSPHATASE"/>
    <property type="match status" value="1"/>
</dbReference>
<dbReference type="InterPro" id="IPR006379">
    <property type="entry name" value="HAD-SF_hydro_IIB"/>
</dbReference>
<keyword evidence="4" id="KW-0479">Metal-binding</keyword>
<gene>
    <name evidence="5" type="primary">otsB</name>
    <name evidence="5" type="ORF">I8J34_00010</name>
</gene>
<reference evidence="6" key="1">
    <citation type="journal article" date="2022" name="ISME J.">
        <title>Genetic and phylogenetic analysis of dissimilatory iodate-reducing bacteria identifies potential niches across the world's oceans.</title>
        <authorList>
            <person name="Reyes-Umana V."/>
            <person name="Henning Z."/>
            <person name="Lee K."/>
            <person name="Barnum T.P."/>
            <person name="Coates J.D."/>
        </authorList>
    </citation>
    <scope>NUCLEOTIDE SEQUENCE [LARGE SCALE GENOMIC DNA]</scope>
    <source>
        <strain evidence="6">IR12</strain>
    </source>
</reference>
<evidence type="ECO:0000256" key="1">
    <source>
        <dbReference type="ARBA" id="ARBA00005199"/>
    </source>
</evidence>
<evidence type="ECO:0000256" key="4">
    <source>
        <dbReference type="RuleBase" id="RU361117"/>
    </source>
</evidence>
<dbReference type="AlphaFoldDB" id="A0A944D7W4"/>
<evidence type="ECO:0000313" key="5">
    <source>
        <dbReference type="EMBL" id="MBT0959537.1"/>
    </source>
</evidence>
<comment type="caution">
    <text evidence="5">The sequence shown here is derived from an EMBL/GenBank/DDBJ whole genome shotgun (WGS) entry which is preliminary data.</text>
</comment>
<comment type="similarity">
    <text evidence="2 4">Belongs to the trehalose phosphatase family.</text>
</comment>
<sequence length="228" mass="24315">MAILLDFDGTLVEIAPTNDTIAVPERFGERLVDLSRRLDGRLALVTGRSLEDLAGHLGQLALACAGSHGIERIRADGSRLGDVPAPIPTSIVEVLAGFTAQHPLVTIERKAFGAALHFRADPGQEEAAVAHAAEIARQHGLECKRGKCVVELVHPGADKRRAVLAFMAEAPFAGALPLFIGDDVTDEDGFRAAEELGGFGILVGGLRRGTRARFCLPDVKGVHHWLEL</sequence>
<dbReference type="NCBIfam" id="TIGR00685">
    <property type="entry name" value="T6PP"/>
    <property type="match status" value="1"/>
</dbReference>